<organism evidence="2 3">
    <name type="scientific">Croceibacterium salegens</name>
    <dbReference type="NCBI Taxonomy" id="1737568"/>
    <lineage>
        <taxon>Bacteria</taxon>
        <taxon>Pseudomonadati</taxon>
        <taxon>Pseudomonadota</taxon>
        <taxon>Alphaproteobacteria</taxon>
        <taxon>Sphingomonadales</taxon>
        <taxon>Erythrobacteraceae</taxon>
        <taxon>Croceibacterium</taxon>
    </lineage>
</organism>
<dbReference type="SUPFAM" id="SSF51182">
    <property type="entry name" value="RmlC-like cupins"/>
    <property type="match status" value="2"/>
</dbReference>
<gene>
    <name evidence="2" type="ORF">GRI89_13980</name>
</gene>
<evidence type="ECO:0000313" key="2">
    <source>
        <dbReference type="EMBL" id="MXO60649.1"/>
    </source>
</evidence>
<accession>A0A6I4SZ44</accession>
<proteinExistence type="predicted"/>
<dbReference type="InterPro" id="IPR014710">
    <property type="entry name" value="RmlC-like_jellyroll"/>
</dbReference>
<dbReference type="PANTHER" id="PTHR36440">
    <property type="entry name" value="PUTATIVE (AFU_ORTHOLOGUE AFUA_8G07350)-RELATED"/>
    <property type="match status" value="1"/>
</dbReference>
<dbReference type="Pfam" id="PF07883">
    <property type="entry name" value="Cupin_2"/>
    <property type="match status" value="1"/>
</dbReference>
<feature type="domain" description="Cupin type-2" evidence="1">
    <location>
        <begin position="89"/>
        <end position="155"/>
    </location>
</feature>
<evidence type="ECO:0000259" key="1">
    <source>
        <dbReference type="Pfam" id="PF07883"/>
    </source>
</evidence>
<sequence length="380" mass="40678">MESSMGYPDQAVVERTERRTNAPVALSSITVRTKKDLEALRDAWAGTDGNPKILASTAGCEDLSFSGLDIKCVLRGEESSGRNSVHNIVLAPGAEIPAHGLDHGDAYWVVAGGEVELTIGSKTAVLGNAGFGFAPPHTTQAVANRSNAPAEVFVIHLPAGIERGFALAKAKYAESGADTVREAWALLEPLGLKLTDSQPLANDDRVNCQQHRVDRKISTLDDLVALRADWAQLEPIPKLVVDPRECRNIAAMGQEARLLLSPEESRGAASAFCNIIHGGVDVPAHHQPTEEETFIILRGDIRLRIGNQTAERVSPGAFGFAPRFGTHAFTHLGEGESFVFSINTPGGHDRGFEIGLTEGGKPEFPQIIEAHGFTFHGPGH</sequence>
<dbReference type="PANTHER" id="PTHR36440:SF1">
    <property type="entry name" value="PUTATIVE (AFU_ORTHOLOGUE AFUA_8G07350)-RELATED"/>
    <property type="match status" value="1"/>
</dbReference>
<protein>
    <submittedName>
        <fullName evidence="2">Cupin domain-containing protein</fullName>
    </submittedName>
</protein>
<comment type="caution">
    <text evidence="2">The sequence shown here is derived from an EMBL/GenBank/DDBJ whole genome shotgun (WGS) entry which is preliminary data.</text>
</comment>
<dbReference type="InterPro" id="IPR013096">
    <property type="entry name" value="Cupin_2"/>
</dbReference>
<dbReference type="Gene3D" id="2.60.120.10">
    <property type="entry name" value="Jelly Rolls"/>
    <property type="match status" value="2"/>
</dbReference>
<dbReference type="InterPro" id="IPR053146">
    <property type="entry name" value="QDO-like"/>
</dbReference>
<dbReference type="Proteomes" id="UP000433652">
    <property type="component" value="Unassembled WGS sequence"/>
</dbReference>
<name>A0A6I4SZ44_9SPHN</name>
<dbReference type="EMBL" id="WTYM01000054">
    <property type="protein sequence ID" value="MXO60649.1"/>
    <property type="molecule type" value="Genomic_DNA"/>
</dbReference>
<dbReference type="InterPro" id="IPR011051">
    <property type="entry name" value="RmlC_Cupin_sf"/>
</dbReference>
<reference evidence="2 3" key="1">
    <citation type="submission" date="2019-12" db="EMBL/GenBank/DDBJ databases">
        <title>Genomic-based taxomic classification of the family Erythrobacteraceae.</title>
        <authorList>
            <person name="Xu L."/>
        </authorList>
    </citation>
    <scope>NUCLEOTIDE SEQUENCE [LARGE SCALE GENOMIC DNA]</scope>
    <source>
        <strain evidence="2 3">MCCC 1K01500</strain>
    </source>
</reference>
<dbReference type="AlphaFoldDB" id="A0A6I4SZ44"/>
<evidence type="ECO:0000313" key="3">
    <source>
        <dbReference type="Proteomes" id="UP000433652"/>
    </source>
</evidence>
<keyword evidence="3" id="KW-1185">Reference proteome</keyword>